<dbReference type="Proteomes" id="UP000008206">
    <property type="component" value="Chromosome"/>
</dbReference>
<feature type="coiled-coil region" evidence="1">
    <location>
        <begin position="13"/>
        <end position="90"/>
    </location>
</feature>
<dbReference type="HOGENOM" id="CLU_152526_0_0_3"/>
<evidence type="ECO:0000313" key="3">
    <source>
        <dbReference type="Proteomes" id="UP000008206"/>
    </source>
</evidence>
<gene>
    <name evidence="2" type="ordered locus">Cyan7822_5254</name>
</gene>
<sequence>MSHSSPNPLNDYGEEFEQDLAKAEQALEKLKQRYALILEQSQRQAELHEQRSLSEQAWQNHPTPELEVELRQIEAQIQELQLTLESALLSSDDLKRLFWQGLRSGLLSELFWQIVRFGGIGIIIGWILKSCSK</sequence>
<dbReference type="RefSeq" id="WP_013325173.1">
    <property type="nucleotide sequence ID" value="NC_014501.1"/>
</dbReference>
<proteinExistence type="predicted"/>
<name>E0U626_GLOV7</name>
<dbReference type="EMBL" id="CP002198">
    <property type="protein sequence ID" value="ADN17135.1"/>
    <property type="molecule type" value="Genomic_DNA"/>
</dbReference>
<organism evidence="2 3">
    <name type="scientific">Gloeothece verrucosa (strain PCC 7822)</name>
    <name type="common">Cyanothece sp. (strain PCC 7822)</name>
    <dbReference type="NCBI Taxonomy" id="497965"/>
    <lineage>
        <taxon>Bacteria</taxon>
        <taxon>Bacillati</taxon>
        <taxon>Cyanobacteriota</taxon>
        <taxon>Cyanophyceae</taxon>
        <taxon>Oscillatoriophycideae</taxon>
        <taxon>Chroococcales</taxon>
        <taxon>Aphanothecaceae</taxon>
        <taxon>Gloeothece</taxon>
        <taxon>Gloeothece verrucosa</taxon>
    </lineage>
</organism>
<dbReference type="AlphaFoldDB" id="E0U626"/>
<evidence type="ECO:0000256" key="1">
    <source>
        <dbReference type="SAM" id="Coils"/>
    </source>
</evidence>
<dbReference type="eggNOG" id="ENOG5032S0B">
    <property type="taxonomic scope" value="Bacteria"/>
</dbReference>
<dbReference type="STRING" id="497965.Cyan7822_5254"/>
<dbReference type="OrthoDB" id="565202at2"/>
<keyword evidence="1" id="KW-0175">Coiled coil</keyword>
<keyword evidence="3" id="KW-1185">Reference proteome</keyword>
<dbReference type="KEGG" id="cyj:Cyan7822_5254"/>
<evidence type="ECO:0008006" key="4">
    <source>
        <dbReference type="Google" id="ProtNLM"/>
    </source>
</evidence>
<accession>E0U626</accession>
<evidence type="ECO:0000313" key="2">
    <source>
        <dbReference type="EMBL" id="ADN17135.1"/>
    </source>
</evidence>
<protein>
    <recommendedName>
        <fullName evidence="4">DUF2203 domain-containing protein</fullName>
    </recommendedName>
</protein>
<reference evidence="3" key="1">
    <citation type="journal article" date="2011" name="MBio">
        <title>Novel metabolic attributes of the genus Cyanothece, comprising a group of unicellular nitrogen-fixing Cyanobacteria.</title>
        <authorList>
            <person name="Bandyopadhyay A."/>
            <person name="Elvitigala T."/>
            <person name="Welsh E."/>
            <person name="Stockel J."/>
            <person name="Liberton M."/>
            <person name="Min H."/>
            <person name="Sherman L.A."/>
            <person name="Pakrasi H.B."/>
        </authorList>
    </citation>
    <scope>NUCLEOTIDE SEQUENCE [LARGE SCALE GENOMIC DNA]</scope>
    <source>
        <strain evidence="3">PCC 7822</strain>
    </source>
</reference>